<dbReference type="FunFam" id="2.60.200.20:FF:000017">
    <property type="entry name" value="Nibrin"/>
    <property type="match status" value="1"/>
</dbReference>
<proteinExistence type="inferred from homology"/>
<dbReference type="CDD" id="cd00027">
    <property type="entry name" value="BRCT"/>
    <property type="match status" value="1"/>
</dbReference>
<dbReference type="PANTHER" id="PTHR12162:SF0">
    <property type="entry name" value="NIBRIN"/>
    <property type="match status" value="1"/>
</dbReference>
<evidence type="ECO:0000256" key="6">
    <source>
        <dbReference type="ARBA" id="ARBA00023242"/>
    </source>
</evidence>
<dbReference type="Proteomes" id="UP001229421">
    <property type="component" value="Unassembled WGS sequence"/>
</dbReference>
<dbReference type="CDD" id="cd22667">
    <property type="entry name" value="FHA_NBN"/>
    <property type="match status" value="1"/>
</dbReference>
<gene>
    <name evidence="12" type="ORF">QVD17_05091</name>
</gene>
<protein>
    <recommendedName>
        <fullName evidence="14">Nijmegen breakage syndrome 1 protein</fullName>
    </recommendedName>
</protein>
<dbReference type="SMART" id="SM00292">
    <property type="entry name" value="BRCT"/>
    <property type="match status" value="2"/>
</dbReference>
<evidence type="ECO:0000256" key="8">
    <source>
        <dbReference type="ARBA" id="ARBA00044757"/>
    </source>
</evidence>
<keyword evidence="4" id="KW-0227">DNA damage</keyword>
<dbReference type="SUPFAM" id="SSF52113">
    <property type="entry name" value="BRCT domain"/>
    <property type="match status" value="1"/>
</dbReference>
<dbReference type="GO" id="GO:0007095">
    <property type="term" value="P:mitotic G2 DNA damage checkpoint signaling"/>
    <property type="evidence" value="ECO:0007669"/>
    <property type="project" value="InterPro"/>
</dbReference>
<keyword evidence="7" id="KW-0131">Cell cycle</keyword>
<feature type="domain" description="BRCT" evidence="11">
    <location>
        <begin position="121"/>
        <end position="186"/>
    </location>
</feature>
<dbReference type="GO" id="GO:0000724">
    <property type="term" value="P:double-strand break repair via homologous recombination"/>
    <property type="evidence" value="ECO:0007669"/>
    <property type="project" value="TreeGrafter"/>
</dbReference>
<keyword evidence="5" id="KW-0234">DNA repair</keyword>
<evidence type="ECO:0000313" key="12">
    <source>
        <dbReference type="EMBL" id="KAK1439275.1"/>
    </source>
</evidence>
<evidence type="ECO:0000313" key="13">
    <source>
        <dbReference type="Proteomes" id="UP001229421"/>
    </source>
</evidence>
<dbReference type="PROSITE" id="PS50172">
    <property type="entry name" value="BRCT"/>
    <property type="match status" value="1"/>
</dbReference>
<dbReference type="Gene3D" id="3.40.50.10190">
    <property type="entry name" value="BRCT domain"/>
    <property type="match status" value="1"/>
</dbReference>
<dbReference type="InterPro" id="IPR036420">
    <property type="entry name" value="BRCT_dom_sf"/>
</dbReference>
<dbReference type="GO" id="GO:0005694">
    <property type="term" value="C:chromosome"/>
    <property type="evidence" value="ECO:0007669"/>
    <property type="project" value="UniProtKB-SubCell"/>
</dbReference>
<evidence type="ECO:0000256" key="4">
    <source>
        <dbReference type="ARBA" id="ARBA00022763"/>
    </source>
</evidence>
<dbReference type="Pfam" id="PF00498">
    <property type="entry name" value="FHA"/>
    <property type="match status" value="1"/>
</dbReference>
<dbReference type="EMBL" id="JAUHHV010000001">
    <property type="protein sequence ID" value="KAK1439275.1"/>
    <property type="molecule type" value="Genomic_DNA"/>
</dbReference>
<dbReference type="Gene3D" id="2.60.200.20">
    <property type="match status" value="1"/>
</dbReference>
<comment type="caution">
    <text evidence="12">The sequence shown here is derived from an EMBL/GenBank/DDBJ whole genome shotgun (WGS) entry which is preliminary data.</text>
</comment>
<dbReference type="InterPro" id="IPR000253">
    <property type="entry name" value="FHA_dom"/>
</dbReference>
<dbReference type="SUPFAM" id="SSF49879">
    <property type="entry name" value="SMAD/FHA domain"/>
    <property type="match status" value="1"/>
</dbReference>
<comment type="similarity">
    <text evidence="8">Belongs to the Nibrin family.</text>
</comment>
<dbReference type="Pfam" id="PF00533">
    <property type="entry name" value="BRCT"/>
    <property type="match status" value="1"/>
</dbReference>
<dbReference type="InterPro" id="IPR001357">
    <property type="entry name" value="BRCT_dom"/>
</dbReference>
<evidence type="ECO:0000256" key="1">
    <source>
        <dbReference type="ARBA" id="ARBA00004123"/>
    </source>
</evidence>
<feature type="region of interest" description="Disordered" evidence="9">
    <location>
        <begin position="506"/>
        <end position="529"/>
    </location>
</feature>
<evidence type="ECO:0000259" key="11">
    <source>
        <dbReference type="PROSITE" id="PS50172"/>
    </source>
</evidence>
<evidence type="ECO:0000256" key="3">
    <source>
        <dbReference type="ARBA" id="ARBA00022454"/>
    </source>
</evidence>
<dbReference type="InterPro" id="IPR008984">
    <property type="entry name" value="SMAD_FHA_dom_sf"/>
</dbReference>
<evidence type="ECO:0000256" key="7">
    <source>
        <dbReference type="ARBA" id="ARBA00023306"/>
    </source>
</evidence>
<dbReference type="InterPro" id="IPR040227">
    <property type="entry name" value="Nibrin-rel"/>
</dbReference>
<evidence type="ECO:0000259" key="10">
    <source>
        <dbReference type="PROSITE" id="PS50006"/>
    </source>
</evidence>
<dbReference type="GO" id="GO:0003684">
    <property type="term" value="F:damaged DNA binding"/>
    <property type="evidence" value="ECO:0007669"/>
    <property type="project" value="TreeGrafter"/>
</dbReference>
<evidence type="ECO:0000256" key="2">
    <source>
        <dbReference type="ARBA" id="ARBA00004286"/>
    </source>
</evidence>
<keyword evidence="6" id="KW-0539">Nucleus</keyword>
<organism evidence="12 13">
    <name type="scientific">Tagetes erecta</name>
    <name type="common">African marigold</name>
    <dbReference type="NCBI Taxonomy" id="13708"/>
    <lineage>
        <taxon>Eukaryota</taxon>
        <taxon>Viridiplantae</taxon>
        <taxon>Streptophyta</taxon>
        <taxon>Embryophyta</taxon>
        <taxon>Tracheophyta</taxon>
        <taxon>Spermatophyta</taxon>
        <taxon>Magnoliopsida</taxon>
        <taxon>eudicotyledons</taxon>
        <taxon>Gunneridae</taxon>
        <taxon>Pentapetalae</taxon>
        <taxon>asterids</taxon>
        <taxon>campanulids</taxon>
        <taxon>Asterales</taxon>
        <taxon>Asteraceae</taxon>
        <taxon>Asteroideae</taxon>
        <taxon>Heliantheae alliance</taxon>
        <taxon>Tageteae</taxon>
        <taxon>Tagetes</taxon>
    </lineage>
</organism>
<dbReference type="AlphaFoldDB" id="A0AAD8P537"/>
<dbReference type="SMART" id="SM00240">
    <property type="entry name" value="FHA"/>
    <property type="match status" value="1"/>
</dbReference>
<feature type="domain" description="FHA" evidence="10">
    <location>
        <begin position="25"/>
        <end position="79"/>
    </location>
</feature>
<evidence type="ECO:0000256" key="5">
    <source>
        <dbReference type="ARBA" id="ARBA00023204"/>
    </source>
</evidence>
<evidence type="ECO:0000256" key="9">
    <source>
        <dbReference type="SAM" id="MobiDB-lite"/>
    </source>
</evidence>
<keyword evidence="3" id="KW-0158">Chromosome</keyword>
<sequence>MVWGLFPVDPLPGEESYYFFSKGTYKVGRKGCDIIVNKDKGVSRVHAEIIIDEMISMEDTKKKSSEIRIRDCSKYGTYVKKTVGSKEKVHEFPNKETKLDDADLVSFGTGNATYRFTYVPLFFFIYGLEPGQSKELKDKISSIGACMTSKWNPKCTHVLLDDNASLNADVADAIMSKRPFVSYEWIELLADKRIGTNIPSCTTYTPSLRLQGISIKVAEPESRENCLSGHTFLLESSYKYDLKKKLQSLLEAFGAKVIPVGEFFPHSQDVEDDENTRVVRVISVDDSECSHDLKSLPKVSEINLISAVLSGHLDAAIFVSPPVVVTSTCSTDETVVADSEPEVEITSVYTAGISKVVSVEDEKEIIPIHTVESANEVEINPTKLSVDKTTITDDINARPKDGEKDDGMLTREHKIEDEDAEIGTSDIIFSQDLIIRNANLQPSPRNNQVLNFKRFKKMATESGNGFYNLVPFSRHPYKGSEYEDDGIAECLKEEKKRKQREAVAEDLFNNSRAKQRGAAGSISGLFKGR</sequence>
<accession>A0AAD8P537</accession>
<dbReference type="PROSITE" id="PS50006">
    <property type="entry name" value="FHA_DOMAIN"/>
    <property type="match status" value="1"/>
</dbReference>
<dbReference type="GO" id="GO:0030870">
    <property type="term" value="C:Mre11 complex"/>
    <property type="evidence" value="ECO:0007669"/>
    <property type="project" value="InterPro"/>
</dbReference>
<reference evidence="12" key="1">
    <citation type="journal article" date="2023" name="bioRxiv">
        <title>Improved chromosome-level genome assembly for marigold (Tagetes erecta).</title>
        <authorList>
            <person name="Jiang F."/>
            <person name="Yuan L."/>
            <person name="Wang S."/>
            <person name="Wang H."/>
            <person name="Xu D."/>
            <person name="Wang A."/>
            <person name="Fan W."/>
        </authorList>
    </citation>
    <scope>NUCLEOTIDE SEQUENCE</scope>
    <source>
        <strain evidence="12">WSJ</strain>
        <tissue evidence="12">Leaf</tissue>
    </source>
</reference>
<name>A0AAD8P537_TARER</name>
<dbReference type="PANTHER" id="PTHR12162">
    <property type="entry name" value="NIBRIN-RELATED"/>
    <property type="match status" value="1"/>
</dbReference>
<evidence type="ECO:0008006" key="14">
    <source>
        <dbReference type="Google" id="ProtNLM"/>
    </source>
</evidence>
<comment type="subcellular location">
    <subcellularLocation>
        <location evidence="2">Chromosome</location>
    </subcellularLocation>
    <subcellularLocation>
        <location evidence="1">Nucleus</location>
    </subcellularLocation>
</comment>
<keyword evidence="13" id="KW-1185">Reference proteome</keyword>